<reference evidence="1" key="1">
    <citation type="submission" date="2020-12" db="EMBL/GenBank/DDBJ databases">
        <title>Vagococcus allomyrinae sp. nov. and Enterococcus lavae sp. nov., isolated from the larvae of Allomyrina dichotoma.</title>
        <authorList>
            <person name="Lee S.D."/>
        </authorList>
    </citation>
    <scope>NUCLEOTIDE SEQUENCE</scope>
    <source>
        <strain evidence="1">BWB3-3</strain>
    </source>
</reference>
<protein>
    <submittedName>
        <fullName evidence="1">Ethanolamine ammonia-lyase reactivating factor EutA</fullName>
    </submittedName>
</protein>
<accession>A0A940P4F0</accession>
<proteinExistence type="predicted"/>
<dbReference type="SUPFAM" id="SSF53067">
    <property type="entry name" value="Actin-like ATPase domain"/>
    <property type="match status" value="1"/>
</dbReference>
<name>A0A940P4F0_9ENTE</name>
<dbReference type="PANTHER" id="PTHR32432:SF13">
    <property type="entry name" value="ETHANOLAMINE AMMONIA-LYASE REACTIVASE EUTA"/>
    <property type="match status" value="1"/>
</dbReference>
<dbReference type="PIRSF" id="PIRSF012293">
    <property type="entry name" value="EutA"/>
    <property type="match status" value="1"/>
</dbReference>
<dbReference type="AlphaFoldDB" id="A0A940P4F0"/>
<dbReference type="InterPro" id="IPR009377">
    <property type="entry name" value="EutA"/>
</dbReference>
<evidence type="ECO:0000313" key="2">
    <source>
        <dbReference type="Proteomes" id="UP000674938"/>
    </source>
</evidence>
<keyword evidence="2" id="KW-1185">Reference proteome</keyword>
<dbReference type="InterPro" id="IPR043129">
    <property type="entry name" value="ATPase_NBD"/>
</dbReference>
<dbReference type="RefSeq" id="WP_209526281.1">
    <property type="nucleotide sequence ID" value="NZ_JAEEGA010000004.1"/>
</dbReference>
<dbReference type="Gene3D" id="3.30.420.40">
    <property type="match status" value="1"/>
</dbReference>
<dbReference type="NCBIfam" id="NF007992">
    <property type="entry name" value="PRK10719.1-3"/>
    <property type="match status" value="1"/>
</dbReference>
<dbReference type="Proteomes" id="UP000674938">
    <property type="component" value="Unassembled WGS sequence"/>
</dbReference>
<organism evidence="1 2">
    <name type="scientific">Vagococcus allomyrinae</name>
    <dbReference type="NCBI Taxonomy" id="2794353"/>
    <lineage>
        <taxon>Bacteria</taxon>
        <taxon>Bacillati</taxon>
        <taxon>Bacillota</taxon>
        <taxon>Bacilli</taxon>
        <taxon>Lactobacillales</taxon>
        <taxon>Enterococcaceae</taxon>
        <taxon>Vagococcus</taxon>
    </lineage>
</organism>
<dbReference type="EMBL" id="JAEEGA010000004">
    <property type="protein sequence ID" value="MBP1040835.1"/>
    <property type="molecule type" value="Genomic_DNA"/>
</dbReference>
<dbReference type="PANTHER" id="PTHR32432">
    <property type="entry name" value="CELL DIVISION PROTEIN FTSA-RELATED"/>
    <property type="match status" value="1"/>
</dbReference>
<evidence type="ECO:0000313" key="1">
    <source>
        <dbReference type="EMBL" id="MBP1040835.1"/>
    </source>
</evidence>
<sequence length="477" mass="51548">MSEETVLSVGIDLGTSTTQMIISKLYIQNMASAFTIPRITITDKQVVFKSEIIFTPILANNLIDVEAIKLFVGQQYQQAGIDKEEIQIGAVIITGETARKENSSNVLQALSGFAGDFVVATAGPDLESIIAGRGAGAQRYSKEHHTSVVNLDIGGGTTNLALFYDDEVFDTGCLDIGGRLIRVDPQTQKITYIAPKIAEIIKDESLSITVGQLATVAQLMPIVTFMVTLLENSVGIGVESPYYRQIITNKGIESKRDIKAISFSGGVADCLVEKLPNDPFRYGDIGLLLGTAIAHSRLVKEIPVIKSLETIRATVVGAGSHTAEISGSTITYREEVLPIKNLPVLKLTPQDEKGDRQELAVAILKKLQWYQLENDFQGVALAIEGEKNPTFQRVLDYAGGIVEGLAAMINHNEPLVISVQQDMAKSLGQCLHSLLPTGYPFVCIDSVRMENGDYIDIGKPVAGGSVLPVVVKTLIFN</sequence>
<dbReference type="InterPro" id="IPR050696">
    <property type="entry name" value="FtsA/MreB"/>
</dbReference>
<gene>
    <name evidence="1" type="primary">eutA</name>
    <name evidence="1" type="ORF">I6N95_07445</name>
</gene>
<dbReference type="Pfam" id="PF06277">
    <property type="entry name" value="EutA"/>
    <property type="match status" value="1"/>
</dbReference>
<comment type="caution">
    <text evidence="1">The sequence shown here is derived from an EMBL/GenBank/DDBJ whole genome shotgun (WGS) entry which is preliminary data.</text>
</comment>